<dbReference type="Gene3D" id="2.60.120.260">
    <property type="entry name" value="Galactose-binding domain-like"/>
    <property type="match status" value="2"/>
</dbReference>
<dbReference type="Pfam" id="PF05592">
    <property type="entry name" value="Bac_rhamnosid"/>
    <property type="match status" value="1"/>
</dbReference>
<feature type="domain" description="Alpha-L-rhamnosidase concanavalin-like" evidence="4">
    <location>
        <begin position="235"/>
        <end position="319"/>
    </location>
</feature>
<dbReference type="InterPro" id="IPR016007">
    <property type="entry name" value="Alpha_rhamnosid"/>
</dbReference>
<comment type="catalytic activity">
    <reaction evidence="1">
        <text>Hydrolysis of terminal non-reducing alpha-L-rhamnose residues in alpha-L-rhamnosides.</text>
        <dbReference type="EC" id="3.2.1.40"/>
    </reaction>
</comment>
<evidence type="ECO:0000256" key="1">
    <source>
        <dbReference type="ARBA" id="ARBA00001445"/>
    </source>
</evidence>
<evidence type="ECO:0000259" key="6">
    <source>
        <dbReference type="Pfam" id="PF17389"/>
    </source>
</evidence>
<dbReference type="EC" id="3.2.1.40" evidence="2"/>
<dbReference type="Pfam" id="PF17390">
    <property type="entry name" value="Bac_rhamnosid_C"/>
    <property type="match status" value="1"/>
</dbReference>
<evidence type="ECO:0000259" key="4">
    <source>
        <dbReference type="Pfam" id="PF05592"/>
    </source>
</evidence>
<dbReference type="InterPro" id="IPR013737">
    <property type="entry name" value="Bac_rhamnosid_N"/>
</dbReference>
<dbReference type="Gene3D" id="1.50.10.10">
    <property type="match status" value="1"/>
</dbReference>
<reference evidence="8 9" key="1">
    <citation type="submission" date="2018-12" db="EMBL/GenBank/DDBJ databases">
        <title>Bacillus ochoae sp. nov., Paenibacillus whitsoniae sp. nov., Paenibacillus spiritus sp. nov. Isolated from the Mars Exploration Rover during spacecraft assembly.</title>
        <authorList>
            <person name="Seuylemezian A."/>
            <person name="Vaishampayan P."/>
        </authorList>
    </citation>
    <scope>NUCLEOTIDE SEQUENCE [LARGE SCALE GENOMIC DNA]</scope>
    <source>
        <strain evidence="8 9">MER 54</strain>
    </source>
</reference>
<keyword evidence="3" id="KW-0378">Hydrolase</keyword>
<organism evidence="8 9">
    <name type="scientific">Paenibacillus whitsoniae</name>
    <dbReference type="NCBI Taxonomy" id="2496558"/>
    <lineage>
        <taxon>Bacteria</taxon>
        <taxon>Bacillati</taxon>
        <taxon>Bacillota</taxon>
        <taxon>Bacilli</taxon>
        <taxon>Bacillales</taxon>
        <taxon>Paenibacillaceae</taxon>
        <taxon>Paenibacillus</taxon>
    </lineage>
</organism>
<dbReference type="Proteomes" id="UP000276128">
    <property type="component" value="Unassembled WGS sequence"/>
</dbReference>
<dbReference type="Gene3D" id="2.60.420.10">
    <property type="entry name" value="Maltose phosphorylase, domain 3"/>
    <property type="match status" value="1"/>
</dbReference>
<dbReference type="AlphaFoldDB" id="A0A3S0C648"/>
<keyword evidence="9" id="KW-1185">Reference proteome</keyword>
<evidence type="ECO:0000313" key="9">
    <source>
        <dbReference type="Proteomes" id="UP000276128"/>
    </source>
</evidence>
<dbReference type="Pfam" id="PF17389">
    <property type="entry name" value="Bac_rhamnosid6H"/>
    <property type="match status" value="1"/>
</dbReference>
<dbReference type="InterPro" id="IPR035396">
    <property type="entry name" value="Bac_rhamnosid6H"/>
</dbReference>
<name>A0A3S0C648_9BACL</name>
<dbReference type="Pfam" id="PF08531">
    <property type="entry name" value="Bac_rhamnosid_N"/>
    <property type="match status" value="1"/>
</dbReference>
<evidence type="ECO:0000313" key="8">
    <source>
        <dbReference type="EMBL" id="RTE05420.1"/>
    </source>
</evidence>
<dbReference type="InterPro" id="IPR008928">
    <property type="entry name" value="6-hairpin_glycosidase_sf"/>
</dbReference>
<gene>
    <name evidence="8" type="ORF">EJQ19_24610</name>
</gene>
<feature type="domain" description="Bacterial alpha-L-rhamnosidase N-terminal" evidence="5">
    <location>
        <begin position="70"/>
        <end position="219"/>
    </location>
</feature>
<proteinExistence type="predicted"/>
<protein>
    <recommendedName>
        <fullName evidence="2">alpha-L-rhamnosidase</fullName>
        <ecNumber evidence="2">3.2.1.40</ecNumber>
    </recommendedName>
</protein>
<accession>A0A3S0C648</accession>
<dbReference type="InterPro" id="IPR035398">
    <property type="entry name" value="Bac_rhamnosid_C"/>
</dbReference>
<evidence type="ECO:0000256" key="2">
    <source>
        <dbReference type="ARBA" id="ARBA00012652"/>
    </source>
</evidence>
<dbReference type="OrthoDB" id="9761045at2"/>
<evidence type="ECO:0000259" key="5">
    <source>
        <dbReference type="Pfam" id="PF08531"/>
    </source>
</evidence>
<evidence type="ECO:0000256" key="3">
    <source>
        <dbReference type="ARBA" id="ARBA00022801"/>
    </source>
</evidence>
<dbReference type="SUPFAM" id="SSF48208">
    <property type="entry name" value="Six-hairpin glycosidases"/>
    <property type="match status" value="1"/>
</dbReference>
<dbReference type="GO" id="GO:0005975">
    <property type="term" value="P:carbohydrate metabolic process"/>
    <property type="evidence" value="ECO:0007669"/>
    <property type="project" value="InterPro"/>
</dbReference>
<dbReference type="InterPro" id="IPR008902">
    <property type="entry name" value="Rhamnosid_concanavalin"/>
</dbReference>
<feature type="domain" description="Alpha-L-rhamnosidase C-terminal" evidence="7">
    <location>
        <begin position="661"/>
        <end position="728"/>
    </location>
</feature>
<comment type="caution">
    <text evidence="8">The sequence shown here is derived from an EMBL/GenBank/DDBJ whole genome shotgun (WGS) entry which is preliminary data.</text>
</comment>
<feature type="domain" description="Alpha-L-rhamnosidase six-hairpin glycosidase" evidence="6">
    <location>
        <begin position="336"/>
        <end position="656"/>
    </location>
</feature>
<evidence type="ECO:0000259" key="7">
    <source>
        <dbReference type="Pfam" id="PF17390"/>
    </source>
</evidence>
<dbReference type="PANTHER" id="PTHR33307:SF6">
    <property type="entry name" value="ALPHA-RHAMNOSIDASE (EUROFUNG)-RELATED"/>
    <property type="match status" value="1"/>
</dbReference>
<sequence>MMISQSSPCMLPLELVFTTTGKRKEVAFIDMDTGTWKSQWIAYAECTGDVSPVFRKSFTLPSECKGNVYARISGLGFYVMKINGRRVGEDIMQPAFTAYDKTVLFNVYEVNEYLAPGANVIEVTLGNGWYNERQATAWEFEHAAWRGRPRMTMELIVNGTIILSSDSSWDCAPSGTRFNSLRCGETFDAGYEVNAWRKAIIVPGPGGVMKEQRIPPIRVRERIMPVSVVPCPLPVIYDFGVNLSGNVEIKVTGSRGSKVTIQYFELLRSTATPDLERYRQHVYDERFQQDEYVLSGDGTEVWHSEFGYHGFRYARIYGDFETLEVEARCFHTDLPDAGGLVCDNPLITAIHQAVRRSTLTNFHHIPTDCPHREKNGWTADAHLSCEQALYNFAIDGAYEKWLDDLVEAQRPNGRIPCIAPAGNWGYDQMVCGPAWDAALFVVPWQLYRYTGETRYLEKYSEPMEKYLVYLSSILDNGICRTGLGDWSAPPSAPAFPKEALLTGYAYHMVDLFGKSCGVLHKNEGQERAFRLRDVIKSAFVREYGRFQSDSQVFHAMKLEFGLTNDVAETIKNLVKAVELADDHIMGGIFCSKLILDALTDHGRFDLAYKIASQRDFPGWGYMTQVCAGTLGENWFGGSSMNHPMFSEIGAWYYKAVAGFRIDEGAPGFRRIRLAPHIPDDIRNLHAWHDTPFGRLEIAWDERKVTVLIPEGSTATLTLGTLGEELGPGRHSFPRARSNPS</sequence>
<dbReference type="PANTHER" id="PTHR33307">
    <property type="entry name" value="ALPHA-RHAMNOSIDASE (EUROFUNG)"/>
    <property type="match status" value="1"/>
</dbReference>
<dbReference type="InterPro" id="IPR012341">
    <property type="entry name" value="6hp_glycosidase-like_sf"/>
</dbReference>
<dbReference type="EMBL" id="RXHU01000082">
    <property type="protein sequence ID" value="RTE05420.1"/>
    <property type="molecule type" value="Genomic_DNA"/>
</dbReference>
<dbReference type="GO" id="GO:0030596">
    <property type="term" value="F:alpha-L-rhamnosidase activity"/>
    <property type="evidence" value="ECO:0007669"/>
    <property type="project" value="UniProtKB-EC"/>
</dbReference>